<evidence type="ECO:0000256" key="2">
    <source>
        <dbReference type="SAM" id="SignalP"/>
    </source>
</evidence>
<dbReference type="Pfam" id="PF01497">
    <property type="entry name" value="Peripla_BP_2"/>
    <property type="match status" value="1"/>
</dbReference>
<feature type="domain" description="Fe/B12 periplasmic-binding" evidence="3">
    <location>
        <begin position="79"/>
        <end position="354"/>
    </location>
</feature>
<name>A0A0L6JI71_9FIRM</name>
<dbReference type="Gene3D" id="1.20.58.2180">
    <property type="match status" value="1"/>
</dbReference>
<dbReference type="PROSITE" id="PS51257">
    <property type="entry name" value="PROKAR_LIPOPROTEIN"/>
    <property type="match status" value="1"/>
</dbReference>
<accession>A0A0L6JI71</accession>
<keyword evidence="2" id="KW-0732">Signal</keyword>
<dbReference type="InterPro" id="IPR002491">
    <property type="entry name" value="ABC_transptr_periplasmic_BD"/>
</dbReference>
<proteinExistence type="inferred from homology"/>
<dbReference type="AlphaFoldDB" id="A0A0L6JI71"/>
<dbReference type="OrthoDB" id="9787830at2"/>
<protein>
    <submittedName>
        <fullName evidence="4">ABC-type transporter, periplasmic subunit</fullName>
    </submittedName>
</protein>
<dbReference type="Gene3D" id="3.40.50.1980">
    <property type="entry name" value="Nitrogenase molybdenum iron protein domain"/>
    <property type="match status" value="2"/>
</dbReference>
<dbReference type="InterPro" id="IPR050902">
    <property type="entry name" value="ABC_Transporter_SBP"/>
</dbReference>
<evidence type="ECO:0000259" key="3">
    <source>
        <dbReference type="PROSITE" id="PS50983"/>
    </source>
</evidence>
<comment type="similarity">
    <text evidence="1">Belongs to the bacterial solute-binding protein 8 family.</text>
</comment>
<evidence type="ECO:0000313" key="4">
    <source>
        <dbReference type="EMBL" id="KNY25172.1"/>
    </source>
</evidence>
<evidence type="ECO:0000313" key="5">
    <source>
        <dbReference type="Proteomes" id="UP000036923"/>
    </source>
</evidence>
<dbReference type="GO" id="GO:0071281">
    <property type="term" value="P:cellular response to iron ion"/>
    <property type="evidence" value="ECO:0007669"/>
    <property type="project" value="TreeGrafter"/>
</dbReference>
<dbReference type="PANTHER" id="PTHR30535:SF34">
    <property type="entry name" value="MOLYBDATE-BINDING PROTEIN MOLA"/>
    <property type="match status" value="1"/>
</dbReference>
<gene>
    <name evidence="4" type="ORF">Bccel_0429</name>
</gene>
<feature type="chain" id="PRO_5005566041" evidence="2">
    <location>
        <begin position="30"/>
        <end position="388"/>
    </location>
</feature>
<sequence length="388" mass="43698" precursor="true">MNYLLKFFKFRKMAYGFMLAVFIAGGFTACGGKVDNMPQELNQNKTEYKAAGADSQSFETKSFTDTVGRTITVPVNIKKVYSLSPVGNIIMYSLAPDKIVGLSSKVEEDDKKFLSESYINLPVLSGNFGMNNKMNAEEILKVKPDVIINMGNVDHTSVDGSQKIQEQLGIPVAYIGFDIKSMDIAYKKLGELLGENDKAANLADYCKKVIEDTADTAAKIPEDKKVRVYYAEGEKGMQTDPKGSPHTEVIDLIGALNVADVKMQKGYGRSSVSMEQLLKWNPEIILVCADAGTTNEKNPYNYIMSDSTMKNLSAVKNKKVYQVPYHPFNWIDRPPSVNRIIGIKWLSKLLYPDYFKYDIKKEVKEFYDLFYHKKLTDDEVNYILNKAI</sequence>
<dbReference type="Proteomes" id="UP000036923">
    <property type="component" value="Unassembled WGS sequence"/>
</dbReference>
<dbReference type="PROSITE" id="PS50983">
    <property type="entry name" value="FE_B12_PBP"/>
    <property type="match status" value="1"/>
</dbReference>
<dbReference type="STRING" id="398512.Bccel_0429"/>
<dbReference type="eggNOG" id="COG0614">
    <property type="taxonomic scope" value="Bacteria"/>
</dbReference>
<reference evidence="5" key="1">
    <citation type="submission" date="2015-07" db="EMBL/GenBank/DDBJ databases">
        <title>Near-Complete Genome Sequence of the Cellulolytic Bacterium Bacteroides (Pseudobacteroides) cellulosolvens ATCC 35603.</title>
        <authorList>
            <person name="Dassa B."/>
            <person name="Utturkar S.M."/>
            <person name="Klingeman D.M."/>
            <person name="Hurt R.A."/>
            <person name="Keller M."/>
            <person name="Xu J."/>
            <person name="Reddy Y.H.K."/>
            <person name="Borovok I."/>
            <person name="Grinberg I.R."/>
            <person name="Lamed R."/>
            <person name="Zhivin O."/>
            <person name="Bayer E.A."/>
            <person name="Brown S.D."/>
        </authorList>
    </citation>
    <scope>NUCLEOTIDE SEQUENCE [LARGE SCALE GENOMIC DNA]</scope>
    <source>
        <strain evidence="5">DSM 2933</strain>
    </source>
</reference>
<dbReference type="RefSeq" id="WP_050752996.1">
    <property type="nucleotide sequence ID" value="NZ_KN050763.1"/>
</dbReference>
<comment type="caution">
    <text evidence="4">The sequence shown here is derived from an EMBL/GenBank/DDBJ whole genome shotgun (WGS) entry which is preliminary data.</text>
</comment>
<dbReference type="PANTHER" id="PTHR30535">
    <property type="entry name" value="VITAMIN B12-BINDING PROTEIN"/>
    <property type="match status" value="1"/>
</dbReference>
<dbReference type="SUPFAM" id="SSF53807">
    <property type="entry name" value="Helical backbone' metal receptor"/>
    <property type="match status" value="1"/>
</dbReference>
<organism evidence="4 5">
    <name type="scientific">Pseudobacteroides cellulosolvens ATCC 35603 = DSM 2933</name>
    <dbReference type="NCBI Taxonomy" id="398512"/>
    <lineage>
        <taxon>Bacteria</taxon>
        <taxon>Bacillati</taxon>
        <taxon>Bacillota</taxon>
        <taxon>Clostridia</taxon>
        <taxon>Eubacteriales</taxon>
        <taxon>Oscillospiraceae</taxon>
        <taxon>Pseudobacteroides</taxon>
    </lineage>
</organism>
<evidence type="ECO:0000256" key="1">
    <source>
        <dbReference type="ARBA" id="ARBA00008814"/>
    </source>
</evidence>
<dbReference type="PATRIC" id="fig|398512.5.peg.449"/>
<dbReference type="EMBL" id="LGTC01000001">
    <property type="protein sequence ID" value="KNY25172.1"/>
    <property type="molecule type" value="Genomic_DNA"/>
</dbReference>
<feature type="signal peptide" evidence="2">
    <location>
        <begin position="1"/>
        <end position="29"/>
    </location>
</feature>
<keyword evidence="5" id="KW-1185">Reference proteome</keyword>